<dbReference type="AlphaFoldDB" id="A0A565BJ13"/>
<protein>
    <recommendedName>
        <fullName evidence="3">DUF4283 domain-containing protein</fullName>
    </recommendedName>
</protein>
<reference evidence="1" key="1">
    <citation type="submission" date="2019-07" db="EMBL/GenBank/DDBJ databases">
        <authorList>
            <person name="Dittberner H."/>
        </authorList>
    </citation>
    <scope>NUCLEOTIDE SEQUENCE [LARGE SCALE GENOMIC DNA]</scope>
</reference>
<dbReference type="EMBL" id="CABITT030000004">
    <property type="protein sequence ID" value="VVB01347.1"/>
    <property type="molecule type" value="Genomic_DNA"/>
</dbReference>
<accession>A0A565BJ13</accession>
<name>A0A565BJ13_9BRAS</name>
<evidence type="ECO:0008006" key="3">
    <source>
        <dbReference type="Google" id="ProtNLM"/>
    </source>
</evidence>
<comment type="caution">
    <text evidence="1">The sequence shown here is derived from an EMBL/GenBank/DDBJ whole genome shotgun (WGS) entry which is preliminary data.</text>
</comment>
<evidence type="ECO:0000313" key="1">
    <source>
        <dbReference type="EMBL" id="VVB01347.1"/>
    </source>
</evidence>
<sequence length="65" mass="7387">MAFFGRLVEADREVTCSKPLQLLKKFERTLVGRVLNLEISEAQVKASLAFLPSVWQCEGRVHALR</sequence>
<organism evidence="1 2">
    <name type="scientific">Arabis nemorensis</name>
    <dbReference type="NCBI Taxonomy" id="586526"/>
    <lineage>
        <taxon>Eukaryota</taxon>
        <taxon>Viridiplantae</taxon>
        <taxon>Streptophyta</taxon>
        <taxon>Embryophyta</taxon>
        <taxon>Tracheophyta</taxon>
        <taxon>Spermatophyta</taxon>
        <taxon>Magnoliopsida</taxon>
        <taxon>eudicotyledons</taxon>
        <taxon>Gunneridae</taxon>
        <taxon>Pentapetalae</taxon>
        <taxon>rosids</taxon>
        <taxon>malvids</taxon>
        <taxon>Brassicales</taxon>
        <taxon>Brassicaceae</taxon>
        <taxon>Arabideae</taxon>
        <taxon>Arabis</taxon>
    </lineage>
</organism>
<dbReference type="Proteomes" id="UP000489600">
    <property type="component" value="Unassembled WGS sequence"/>
</dbReference>
<gene>
    <name evidence="1" type="ORF">ANE_LOCUS11791</name>
</gene>
<evidence type="ECO:0000313" key="2">
    <source>
        <dbReference type="Proteomes" id="UP000489600"/>
    </source>
</evidence>
<proteinExistence type="predicted"/>
<keyword evidence="2" id="KW-1185">Reference proteome</keyword>